<dbReference type="Pfam" id="PF17921">
    <property type="entry name" value="Integrase_H2C2"/>
    <property type="match status" value="1"/>
</dbReference>
<evidence type="ECO:0000259" key="5">
    <source>
        <dbReference type="PROSITE" id="PS50994"/>
    </source>
</evidence>
<dbReference type="KEGG" id="sind:105168695"/>
<name>A0A6I9TQZ6_SESIN</name>
<dbReference type="GO" id="GO:0015074">
    <property type="term" value="P:DNA integration"/>
    <property type="evidence" value="ECO:0007669"/>
    <property type="project" value="InterPro"/>
</dbReference>
<accession>A0A6I9TQZ6</accession>
<dbReference type="InterPro" id="IPR021109">
    <property type="entry name" value="Peptidase_aspartic_dom_sf"/>
</dbReference>
<dbReference type="GO" id="GO:0006310">
    <property type="term" value="P:DNA recombination"/>
    <property type="evidence" value="ECO:0007669"/>
    <property type="project" value="UniProtKB-KW"/>
</dbReference>
<dbReference type="InterPro" id="IPR002156">
    <property type="entry name" value="RNaseH_domain"/>
</dbReference>
<dbReference type="PROSITE" id="PS50994">
    <property type="entry name" value="INTEGRASE"/>
    <property type="match status" value="1"/>
</dbReference>
<dbReference type="CDD" id="cd01647">
    <property type="entry name" value="RT_LTR"/>
    <property type="match status" value="1"/>
</dbReference>
<dbReference type="Pfam" id="PF17919">
    <property type="entry name" value="RT_RNaseH_2"/>
    <property type="match status" value="1"/>
</dbReference>
<dbReference type="OrthoDB" id="1421128at2759"/>
<dbReference type="PANTHER" id="PTHR48475:SF2">
    <property type="entry name" value="RIBONUCLEASE H"/>
    <property type="match status" value="1"/>
</dbReference>
<proteinExistence type="predicted"/>
<evidence type="ECO:0000256" key="1">
    <source>
        <dbReference type="ARBA" id="ARBA00023172"/>
    </source>
</evidence>
<dbReference type="Pfam" id="PF03732">
    <property type="entry name" value="Retrotrans_gag"/>
    <property type="match status" value="1"/>
</dbReference>
<dbReference type="InterPro" id="IPR043128">
    <property type="entry name" value="Rev_trsase/Diguanyl_cyclase"/>
</dbReference>
<dbReference type="InterPro" id="IPR036397">
    <property type="entry name" value="RNaseH_sf"/>
</dbReference>
<gene>
    <name evidence="7" type="primary">LOC105168695</name>
</gene>
<dbReference type="PANTHER" id="PTHR48475">
    <property type="entry name" value="RIBONUCLEASE H"/>
    <property type="match status" value="1"/>
</dbReference>
<evidence type="ECO:0000259" key="3">
    <source>
        <dbReference type="PROSITE" id="PS50878"/>
    </source>
</evidence>
<feature type="domain" description="RNase H type-1" evidence="4">
    <location>
        <begin position="1184"/>
        <end position="1313"/>
    </location>
</feature>
<dbReference type="Gene3D" id="3.30.70.270">
    <property type="match status" value="2"/>
</dbReference>
<dbReference type="GO" id="GO:0004523">
    <property type="term" value="F:RNA-DNA hybrid ribonuclease activity"/>
    <property type="evidence" value="ECO:0007669"/>
    <property type="project" value="InterPro"/>
</dbReference>
<feature type="domain" description="Integrase catalytic" evidence="5">
    <location>
        <begin position="1469"/>
        <end position="1627"/>
    </location>
</feature>
<dbReference type="GO" id="GO:0003676">
    <property type="term" value="F:nucleic acid binding"/>
    <property type="evidence" value="ECO:0007669"/>
    <property type="project" value="InterPro"/>
</dbReference>
<dbReference type="RefSeq" id="XP_011087128.1">
    <property type="nucleotide sequence ID" value="XM_011088826.1"/>
</dbReference>
<dbReference type="InParanoid" id="A0A6I9TQZ6"/>
<dbReference type="Pfam" id="PF00078">
    <property type="entry name" value="RVT_1"/>
    <property type="match status" value="1"/>
</dbReference>
<dbReference type="InterPro" id="IPR001584">
    <property type="entry name" value="Integrase_cat-core"/>
</dbReference>
<evidence type="ECO:0000259" key="4">
    <source>
        <dbReference type="PROSITE" id="PS50879"/>
    </source>
</evidence>
<dbReference type="InterPro" id="IPR000477">
    <property type="entry name" value="RT_dom"/>
</dbReference>
<evidence type="ECO:0000256" key="2">
    <source>
        <dbReference type="SAM" id="MobiDB-lite"/>
    </source>
</evidence>
<feature type="region of interest" description="Disordered" evidence="2">
    <location>
        <begin position="437"/>
        <end position="465"/>
    </location>
</feature>
<dbReference type="CDD" id="cd00303">
    <property type="entry name" value="retropepsin_like"/>
    <property type="match status" value="1"/>
</dbReference>
<dbReference type="Pfam" id="PF13456">
    <property type="entry name" value="RVT_3"/>
    <property type="match status" value="1"/>
</dbReference>
<dbReference type="Gene3D" id="3.30.420.10">
    <property type="entry name" value="Ribonuclease H-like superfamily/Ribonuclease H"/>
    <property type="match status" value="2"/>
</dbReference>
<reference evidence="7" key="1">
    <citation type="submission" date="2025-08" db="UniProtKB">
        <authorList>
            <consortium name="RefSeq"/>
        </authorList>
    </citation>
    <scope>IDENTIFICATION</scope>
</reference>
<keyword evidence="1" id="KW-0233">DNA recombination</keyword>
<dbReference type="Gene3D" id="1.10.340.70">
    <property type="match status" value="1"/>
</dbReference>
<organism evidence="6 7">
    <name type="scientific">Sesamum indicum</name>
    <name type="common">Oriental sesame</name>
    <name type="synonym">Sesamum orientale</name>
    <dbReference type="NCBI Taxonomy" id="4182"/>
    <lineage>
        <taxon>Eukaryota</taxon>
        <taxon>Viridiplantae</taxon>
        <taxon>Streptophyta</taxon>
        <taxon>Embryophyta</taxon>
        <taxon>Tracheophyta</taxon>
        <taxon>Spermatophyta</taxon>
        <taxon>Magnoliopsida</taxon>
        <taxon>eudicotyledons</taxon>
        <taxon>Gunneridae</taxon>
        <taxon>Pentapetalae</taxon>
        <taxon>asterids</taxon>
        <taxon>lamiids</taxon>
        <taxon>Lamiales</taxon>
        <taxon>Pedaliaceae</taxon>
        <taxon>Sesamum</taxon>
    </lineage>
</organism>
<evidence type="ECO:0000313" key="6">
    <source>
        <dbReference type="Proteomes" id="UP000504604"/>
    </source>
</evidence>
<keyword evidence="6" id="KW-1185">Reference proteome</keyword>
<dbReference type="CDD" id="cd09279">
    <property type="entry name" value="RNase_HI_like"/>
    <property type="match status" value="1"/>
</dbReference>
<dbReference type="PROSITE" id="PS50879">
    <property type="entry name" value="RNASE_H_1"/>
    <property type="match status" value="1"/>
</dbReference>
<dbReference type="GeneID" id="105168695"/>
<sequence>MVLENMEGESGRNILGLDTTMGTTDPIIQLTKMELQQLMEEAGRKAIVAYERRTTTPVERGGPRRKLFEEREPEKTLGTCRKDQNKRLPSEVGSSSREKSQVRGPAISRAEVESVSKQIVKLGRQIDELKKRGEIVSQHRNSPFCNQILIETVPPNFRMPDLTKYDGTKDPLEHLAAFDMVMNLYGQPGPINAKLFVTTLTGKAQEWFVTLPPGSIESHEQLTQKFAFHFASKRKQKRSATHLFTIRQQDNEALKSFMGRFNNGTLEVPDLRIDMMVSILIHGLKKGAFASALARDPPSDIEQLMNMAQKYIDEEEMNALKDGEWRSDEGRGRRIYDKEERRSRHERNREQYQRKYQKYTPLNTTRAKALLMLERKDVLRWPKPTRATPARKNSHKYCRFHRERGHDTDECYQLKDEIERLIRQGYFKDLIARNYQDGNRKSRSRSRERRAGNGISAGHNARENAPVKGVIHSIAGPDEGHSKRARKKIERRMSVVTDRQIMNVSPEVDITFGAQDLKEKVGDDNDPMVIKMDIANFTVHKVLVDNGSSADIILQEVLTKMGLGDTRLGPVRSPLVGFGGGEVDSLGTIELPVSIGDEPRRRTLMVKFLVVETPFAYNVILGRPGLNSFRAIVSTYHLRMKFPTPAGIGEVACDQKEARRCYNLSVKKETVERKRKFEESLVNKNEERITPIDEHKEIELVPGDATKTTKIGSKLERGLETMMITFLRSNLDMFAWSPSDFKGINPEIIVHRLNINPSVRPVQQKKRAFGIEKNRIIQAEVDKLLGAGYVSEVHYTEWLSNVVVVPKASGKWRMCTDFTDLNKACPKDPYPLPRIDQLVDATAGFELFSMMDAYQGYHQIRMAKEDRIKTSFVTEQGIFCYNVMPFGLKNAGATYQRLVNKMFEKQIGSTMEVYVDDMMVKSQRSEMHMRDLGTAFAIMRTYGMKLNPTKCTFGVGGGKFLGYMVSSRGIEANPEKIAAILGLKSPCSVKDVQKLTGKIASLSRFISKSADRNLPFFKVLRKPKNFERTDECEQAFNQLKDYLRKPPLLVNPRVGDTLFLYLVVSEHAVSSALVREENKIQNPVYYVSKMLQGAELRYSMIEKLVLALVVTARRLRPYFQSHKIVVLTNQPLKNILSRPEVSGRLVKWAIELGEHDIDYQARTSEKGQILADFVIEMSNENPPENELWMLHVDGSSNASNGGAGILIQGPKGIEIEVAARLSFQATNNEAEYEALILGLELAHEAGARNLEVYTDSQLVAMQVEGRYEAKERTMVLYLQKTKAWMERFEKCTVQQIPRDENDRADSLSKFGALLTGVKSRSITIMIKEKPAIVETLDIKAVEQPCTWKDELMMFLSKGILPENPVRARNIKLKATRFTMIESELYKRTHEGPLLKCLNHEQAEYVLREIHEGSCGNQSGARSLALKVTRQGYFWPTLMKDAKALVQKCESCQKFSSRIHVPATPLEPVQITCPFDQWGIDILGPLPPAKAQKKFIILAVEYFSKWVEAEAVARISEKEMINFIWKNIICRFGIPRILISDNGTQFQGKEITNWLKELKIQQNFTSVGHPQSNGQTEVTNRTVMQYLKTRIKSKGSWDEELPSVLWAYRTTPRSSTGETPFCMVYGSEAIIPAEIGEETQRIAQYDPGENDQARVFDLITLEERRNAAYAKILHHKTLMMRQYNKRLRPRELQIGDLVLKKVEVSKHVGKLDPEWEGPFKVIEIRRKGSYVLQDTKGRNLPRPWNIRNLRKFYA</sequence>
<dbReference type="InterPro" id="IPR041588">
    <property type="entry name" value="Integrase_H2C2"/>
</dbReference>
<dbReference type="Gene3D" id="3.10.10.10">
    <property type="entry name" value="HIV Type 1 Reverse Transcriptase, subunit A, domain 1"/>
    <property type="match status" value="1"/>
</dbReference>
<dbReference type="InterPro" id="IPR041577">
    <property type="entry name" value="RT_RNaseH_2"/>
</dbReference>
<dbReference type="Gene3D" id="2.40.70.10">
    <property type="entry name" value="Acid Proteases"/>
    <property type="match status" value="1"/>
</dbReference>
<dbReference type="InterPro" id="IPR043502">
    <property type="entry name" value="DNA/RNA_pol_sf"/>
</dbReference>
<feature type="compositionally biased region" description="Basic and acidic residues" evidence="2">
    <location>
        <begin position="66"/>
        <end position="89"/>
    </location>
</feature>
<dbReference type="Proteomes" id="UP000504604">
    <property type="component" value="Linkage group LG8"/>
</dbReference>
<feature type="domain" description="Reverse transcriptase" evidence="3">
    <location>
        <begin position="786"/>
        <end position="965"/>
    </location>
</feature>
<dbReference type="SUPFAM" id="SSF53098">
    <property type="entry name" value="Ribonuclease H-like"/>
    <property type="match status" value="2"/>
</dbReference>
<dbReference type="PROSITE" id="PS50878">
    <property type="entry name" value="RT_POL"/>
    <property type="match status" value="1"/>
</dbReference>
<dbReference type="InterPro" id="IPR012337">
    <property type="entry name" value="RNaseH-like_sf"/>
</dbReference>
<dbReference type="Pfam" id="PF00665">
    <property type="entry name" value="rve"/>
    <property type="match status" value="1"/>
</dbReference>
<dbReference type="SUPFAM" id="SSF56672">
    <property type="entry name" value="DNA/RNA polymerases"/>
    <property type="match status" value="1"/>
</dbReference>
<feature type="region of interest" description="Disordered" evidence="2">
    <location>
        <begin position="55"/>
        <end position="108"/>
    </location>
</feature>
<protein>
    <submittedName>
        <fullName evidence="7">Uncharacterized protein LOC105168695</fullName>
    </submittedName>
</protein>
<evidence type="ECO:0000313" key="7">
    <source>
        <dbReference type="RefSeq" id="XP_011087128.1"/>
    </source>
</evidence>
<dbReference type="InterPro" id="IPR005162">
    <property type="entry name" value="Retrotrans_gag_dom"/>
</dbReference>